<feature type="transmembrane region" description="Helical" evidence="14">
    <location>
        <begin position="243"/>
        <end position="264"/>
    </location>
</feature>
<feature type="transmembrane region" description="Helical" evidence="14">
    <location>
        <begin position="366"/>
        <end position="387"/>
    </location>
</feature>
<keyword evidence="8 13" id="KW-0175">Coiled coil</keyword>
<feature type="domain" description="Peptidase S54 rhomboid" evidence="16">
    <location>
        <begin position="102"/>
        <end position="264"/>
    </location>
</feature>
<keyword evidence="10 14" id="KW-0472">Membrane</keyword>
<comment type="subcellular location">
    <subcellularLocation>
        <location evidence="1">Cell membrane</location>
        <topology evidence="1">Multi-pass membrane protein</topology>
    </subcellularLocation>
</comment>
<dbReference type="InterPro" id="IPR035952">
    <property type="entry name" value="Rhomboid-like_sf"/>
</dbReference>
<accession>A0ABR1RSL2</accession>
<keyword evidence="3" id="KW-0813">Transport</keyword>
<evidence type="ECO:0000256" key="11">
    <source>
        <dbReference type="ARBA" id="ARBA00023303"/>
    </source>
</evidence>
<dbReference type="InterPro" id="IPR005821">
    <property type="entry name" value="Ion_trans_dom"/>
</dbReference>
<feature type="coiled-coil region" evidence="13">
    <location>
        <begin position="442"/>
        <end position="469"/>
    </location>
</feature>
<dbReference type="PANTHER" id="PTHR46480">
    <property type="entry name" value="F20B24.22"/>
    <property type="match status" value="1"/>
</dbReference>
<keyword evidence="6" id="KW-0851">Voltage-gated channel</keyword>
<name>A0ABR1RSL2_9PEZI</name>
<evidence type="ECO:0000256" key="9">
    <source>
        <dbReference type="ARBA" id="ARBA00023065"/>
    </source>
</evidence>
<evidence type="ECO:0000259" key="16">
    <source>
        <dbReference type="Pfam" id="PF01694"/>
    </source>
</evidence>
<evidence type="ECO:0000256" key="3">
    <source>
        <dbReference type="ARBA" id="ARBA00022448"/>
    </source>
</evidence>
<evidence type="ECO:0000256" key="4">
    <source>
        <dbReference type="ARBA" id="ARBA00022475"/>
    </source>
</evidence>
<dbReference type="InterPro" id="IPR031846">
    <property type="entry name" value="Hvcn1"/>
</dbReference>
<evidence type="ECO:0000256" key="13">
    <source>
        <dbReference type="SAM" id="Coils"/>
    </source>
</evidence>
<proteinExistence type="predicted"/>
<dbReference type="SUPFAM" id="SSF144091">
    <property type="entry name" value="Rhomboid-like"/>
    <property type="match status" value="1"/>
</dbReference>
<evidence type="ECO:0000256" key="6">
    <source>
        <dbReference type="ARBA" id="ARBA00022882"/>
    </source>
</evidence>
<evidence type="ECO:0000256" key="12">
    <source>
        <dbReference type="ARBA" id="ARBA00031989"/>
    </source>
</evidence>
<evidence type="ECO:0000256" key="10">
    <source>
        <dbReference type="ARBA" id="ARBA00023136"/>
    </source>
</evidence>
<dbReference type="Pfam" id="PF01694">
    <property type="entry name" value="Rhomboid"/>
    <property type="match status" value="1"/>
</dbReference>
<dbReference type="EMBL" id="JAQQWI010000010">
    <property type="protein sequence ID" value="KAK8017950.1"/>
    <property type="molecule type" value="Genomic_DNA"/>
</dbReference>
<evidence type="ECO:0000256" key="7">
    <source>
        <dbReference type="ARBA" id="ARBA00022989"/>
    </source>
</evidence>
<sequence>MDFTMQGVLRQRRAYQYRLAYAFTSKERFIRIFIPVFIGINTLVYGAWLYTDNKPNFPPRHGRGSSSLSSRASRVIQLLTRWLTPEFMRDNFVLSIRNLRAGRWWTLLTHAISHRGLSHLASNMAAFHTFASIAMRLCDPLKVAVVLCLRSAAAGGLAQVLDWRYRQGDGMVLRRGNLQIIKSHQGLGASAITAGLAMAVTVLRPSMLVSSPLLPSMPMPMWVFGLYWFLYDWYELGTVPEDGMLVGHAGHLGGMVFGAVYAGLKLSLAETMGDRTPLLAAQLTETVRFPESGSLVNGFTYDWRTTYRKARRETRRFLASKAKHWVILALVALDVAGILSDIFIALVTCELKIEDRPWVQPTRAALTTFSLVMSCLFLLELLLCLWAEGIRYLSNWFHCFDAFVIVGSFVIDLLEHGVAEEIASLIVILRLWRFVKIANELSVEASEQIEVIQRRVEELEKENAELRRRLGQGRPQQDEEAALS</sequence>
<evidence type="ECO:0000313" key="17">
    <source>
        <dbReference type="EMBL" id="KAK8017950.1"/>
    </source>
</evidence>
<keyword evidence="18" id="KW-1185">Reference proteome</keyword>
<evidence type="ECO:0000256" key="5">
    <source>
        <dbReference type="ARBA" id="ARBA00022692"/>
    </source>
</evidence>
<feature type="transmembrane region" description="Helical" evidence="14">
    <location>
        <begin position="325"/>
        <end position="346"/>
    </location>
</feature>
<evidence type="ECO:0000256" key="1">
    <source>
        <dbReference type="ARBA" id="ARBA00004651"/>
    </source>
</evidence>
<dbReference type="InterPro" id="IPR022764">
    <property type="entry name" value="Peptidase_S54_rhomboid_dom"/>
</dbReference>
<feature type="transmembrane region" description="Helical" evidence="14">
    <location>
        <begin position="29"/>
        <end position="50"/>
    </location>
</feature>
<gene>
    <name evidence="17" type="ORF">PG991_007140</name>
</gene>
<comment type="caution">
    <text evidence="17">The sequence shown here is derived from an EMBL/GenBank/DDBJ whole genome shotgun (WGS) entry which is preliminary data.</text>
</comment>
<evidence type="ECO:0000256" key="14">
    <source>
        <dbReference type="SAM" id="Phobius"/>
    </source>
</evidence>
<reference evidence="17 18" key="1">
    <citation type="submission" date="2023-01" db="EMBL/GenBank/DDBJ databases">
        <title>Analysis of 21 Apiospora genomes using comparative genomics revels a genus with tremendous synthesis potential of carbohydrate active enzymes and secondary metabolites.</title>
        <authorList>
            <person name="Sorensen T."/>
        </authorList>
    </citation>
    <scope>NUCLEOTIDE SEQUENCE [LARGE SCALE GENOMIC DNA]</scope>
    <source>
        <strain evidence="17 18">CBS 20057</strain>
    </source>
</reference>
<keyword evidence="5 14" id="KW-0812">Transmembrane</keyword>
<dbReference type="Proteomes" id="UP001396898">
    <property type="component" value="Unassembled WGS sequence"/>
</dbReference>
<evidence type="ECO:0000256" key="8">
    <source>
        <dbReference type="ARBA" id="ARBA00023054"/>
    </source>
</evidence>
<evidence type="ECO:0000256" key="2">
    <source>
        <dbReference type="ARBA" id="ARBA00015897"/>
    </source>
</evidence>
<dbReference type="InterPro" id="IPR027359">
    <property type="entry name" value="Volt_channel_dom_sf"/>
</dbReference>
<organism evidence="17 18">
    <name type="scientific">Apiospora marii</name>
    <dbReference type="NCBI Taxonomy" id="335849"/>
    <lineage>
        <taxon>Eukaryota</taxon>
        <taxon>Fungi</taxon>
        <taxon>Dikarya</taxon>
        <taxon>Ascomycota</taxon>
        <taxon>Pezizomycotina</taxon>
        <taxon>Sordariomycetes</taxon>
        <taxon>Xylariomycetidae</taxon>
        <taxon>Amphisphaeriales</taxon>
        <taxon>Apiosporaceae</taxon>
        <taxon>Apiospora</taxon>
    </lineage>
</organism>
<protein>
    <recommendedName>
        <fullName evidence="2">Voltage-gated hydrogen channel 1</fullName>
    </recommendedName>
    <alternativeName>
        <fullName evidence="12">Hydrogen voltage-gated channel 1</fullName>
    </alternativeName>
</protein>
<feature type="domain" description="Ion transport" evidence="15">
    <location>
        <begin position="342"/>
        <end position="437"/>
    </location>
</feature>
<evidence type="ECO:0000259" key="15">
    <source>
        <dbReference type="Pfam" id="PF00520"/>
    </source>
</evidence>
<keyword evidence="4" id="KW-1003">Cell membrane</keyword>
<dbReference type="PANTHER" id="PTHR46480:SF1">
    <property type="entry name" value="VOLTAGE-GATED HYDROGEN CHANNEL 1"/>
    <property type="match status" value="1"/>
</dbReference>
<keyword evidence="7 14" id="KW-1133">Transmembrane helix</keyword>
<evidence type="ECO:0000313" key="18">
    <source>
        <dbReference type="Proteomes" id="UP001396898"/>
    </source>
</evidence>
<dbReference type="Pfam" id="PF00520">
    <property type="entry name" value="Ion_trans"/>
    <property type="match status" value="1"/>
</dbReference>
<feature type="transmembrane region" description="Helical" evidence="14">
    <location>
        <begin position="213"/>
        <end position="231"/>
    </location>
</feature>
<keyword evidence="11" id="KW-0407">Ion channel</keyword>
<dbReference type="Gene3D" id="1.20.1540.10">
    <property type="entry name" value="Rhomboid-like"/>
    <property type="match status" value="1"/>
</dbReference>
<dbReference type="Gene3D" id="1.20.120.350">
    <property type="entry name" value="Voltage-gated potassium channels. Chain C"/>
    <property type="match status" value="1"/>
</dbReference>
<keyword evidence="9" id="KW-0406">Ion transport</keyword>